<accession>A0AAD6ZNY3</accession>
<feature type="compositionally biased region" description="Basic and acidic residues" evidence="1">
    <location>
        <begin position="274"/>
        <end position="287"/>
    </location>
</feature>
<organism evidence="2 3">
    <name type="scientific">Mycena albidolilacea</name>
    <dbReference type="NCBI Taxonomy" id="1033008"/>
    <lineage>
        <taxon>Eukaryota</taxon>
        <taxon>Fungi</taxon>
        <taxon>Dikarya</taxon>
        <taxon>Basidiomycota</taxon>
        <taxon>Agaricomycotina</taxon>
        <taxon>Agaricomycetes</taxon>
        <taxon>Agaricomycetidae</taxon>
        <taxon>Agaricales</taxon>
        <taxon>Marasmiineae</taxon>
        <taxon>Mycenaceae</taxon>
        <taxon>Mycena</taxon>
    </lineage>
</organism>
<keyword evidence="3" id="KW-1185">Reference proteome</keyword>
<comment type="caution">
    <text evidence="2">The sequence shown here is derived from an EMBL/GenBank/DDBJ whole genome shotgun (WGS) entry which is preliminary data.</text>
</comment>
<dbReference type="Proteomes" id="UP001218218">
    <property type="component" value="Unassembled WGS sequence"/>
</dbReference>
<dbReference type="AlphaFoldDB" id="A0AAD6ZNY3"/>
<feature type="region of interest" description="Disordered" evidence="1">
    <location>
        <begin position="162"/>
        <end position="287"/>
    </location>
</feature>
<gene>
    <name evidence="2" type="ORF">DFH08DRAFT_814823</name>
</gene>
<feature type="region of interest" description="Disordered" evidence="1">
    <location>
        <begin position="1"/>
        <end position="22"/>
    </location>
</feature>
<feature type="compositionally biased region" description="Basic residues" evidence="1">
    <location>
        <begin position="170"/>
        <end position="183"/>
    </location>
</feature>
<evidence type="ECO:0000313" key="2">
    <source>
        <dbReference type="EMBL" id="KAJ7331513.1"/>
    </source>
</evidence>
<sequence>MQNSTDDDASDPQPSKRFEPRYDFQYPSLTPDNVPIFSTKVFWDCFNSSVARAFAKLICRIHHLRYTSGSDQEHQSLLEQALPEFHLALSHVDATKELPKDVTLALAGLNRVLITLTDFPDEYSHLVLPDLDAGPYFAATARPPTSQKQPTDAELRNAPHFYHQLSNPVKKGKAPVKASKKQAHNSTDEEEVRALSNDEIPATTPAKKSSSKVVPPAQKKAKLDPVASTSKPIPVKGPITSLLQLPPVNHSKDLDPSDDQTASGTKRCTGRVTKKQEKAKPKERDHKAAEATVNALTTQLCEAAITSIEGHDNFTLLPFNNQSLIFTLSYLQEHRSYNPCTALGPGSNYSKSKEDEKFTPIRSVPILAADQTDLENAIRPEWPCGLCSLFRVICKPMGVGMACTNCNVKKLNSLCDHQISGARINRLYHDLAESAKAFGPSLEIDVPHLIKSGSAAADTSSLVFHLREDFIEGFRHYLEAISEHHLWLGTESFNEAFAPSVSMDARELLQDLIAEYNYLMDPAPRVEGSMSPHESRKGSTVASSPPADDNGNKGKGEGSSKSQGGVGGRIHTIHTISWSELETRPHPTLILLRTEWPLTSNYSQGNREVVPHGMPLLALVQSGMPEFFLLEYQYLGCEFVNTGVLCPSLYILSIGGRFWSTPGCLLTVPLCTMLKKRHKRFINFPNLANSRSKRTTRDAKTLNRGKMPAVRRNRGAVLSTCSVTEAVAKRSPATQKGRTAAVPGAAKQLKY</sequence>
<evidence type="ECO:0000313" key="3">
    <source>
        <dbReference type="Proteomes" id="UP001218218"/>
    </source>
</evidence>
<protein>
    <submittedName>
        <fullName evidence="2">Uncharacterized protein</fullName>
    </submittedName>
</protein>
<feature type="region of interest" description="Disordered" evidence="1">
    <location>
        <begin position="525"/>
        <end position="568"/>
    </location>
</feature>
<evidence type="ECO:0000256" key="1">
    <source>
        <dbReference type="SAM" id="MobiDB-lite"/>
    </source>
</evidence>
<reference evidence="2" key="1">
    <citation type="submission" date="2023-03" db="EMBL/GenBank/DDBJ databases">
        <title>Massive genome expansion in bonnet fungi (Mycena s.s.) driven by repeated elements and novel gene families across ecological guilds.</title>
        <authorList>
            <consortium name="Lawrence Berkeley National Laboratory"/>
            <person name="Harder C.B."/>
            <person name="Miyauchi S."/>
            <person name="Viragh M."/>
            <person name="Kuo A."/>
            <person name="Thoen E."/>
            <person name="Andreopoulos B."/>
            <person name="Lu D."/>
            <person name="Skrede I."/>
            <person name="Drula E."/>
            <person name="Henrissat B."/>
            <person name="Morin E."/>
            <person name="Kohler A."/>
            <person name="Barry K."/>
            <person name="LaButti K."/>
            <person name="Morin E."/>
            <person name="Salamov A."/>
            <person name="Lipzen A."/>
            <person name="Mereny Z."/>
            <person name="Hegedus B."/>
            <person name="Baldrian P."/>
            <person name="Stursova M."/>
            <person name="Weitz H."/>
            <person name="Taylor A."/>
            <person name="Grigoriev I.V."/>
            <person name="Nagy L.G."/>
            <person name="Martin F."/>
            <person name="Kauserud H."/>
        </authorList>
    </citation>
    <scope>NUCLEOTIDE SEQUENCE</scope>
    <source>
        <strain evidence="2">CBHHK002</strain>
    </source>
</reference>
<feature type="compositionally biased region" description="Acidic residues" evidence="1">
    <location>
        <begin position="1"/>
        <end position="10"/>
    </location>
</feature>
<dbReference type="EMBL" id="JARIHO010000035">
    <property type="protein sequence ID" value="KAJ7331513.1"/>
    <property type="molecule type" value="Genomic_DNA"/>
</dbReference>
<name>A0AAD6ZNY3_9AGAR</name>
<feature type="region of interest" description="Disordered" evidence="1">
    <location>
        <begin position="732"/>
        <end position="751"/>
    </location>
</feature>
<proteinExistence type="predicted"/>